<evidence type="ECO:0000313" key="3">
    <source>
        <dbReference type="Proteomes" id="UP001497644"/>
    </source>
</evidence>
<name>A0AAV2NLL3_9HYME</name>
<sequence length="69" mass="7524">MEGHSFRACTQPSRCVICEAEGRKNDHRLDSVSCKVDKKPRKFGFSAVTPGKRTGDNTNTGSNAQNPTV</sequence>
<dbReference type="Proteomes" id="UP001497644">
    <property type="component" value="Chromosome 3"/>
</dbReference>
<reference evidence="2" key="1">
    <citation type="submission" date="2024-04" db="EMBL/GenBank/DDBJ databases">
        <authorList>
            <consortium name="Molecular Ecology Group"/>
        </authorList>
    </citation>
    <scope>NUCLEOTIDE SEQUENCE</scope>
</reference>
<evidence type="ECO:0000313" key="2">
    <source>
        <dbReference type="EMBL" id="CAL1680958.1"/>
    </source>
</evidence>
<gene>
    <name evidence="2" type="ORF">LPLAT_LOCUS7126</name>
</gene>
<feature type="region of interest" description="Disordered" evidence="1">
    <location>
        <begin position="43"/>
        <end position="69"/>
    </location>
</feature>
<protein>
    <submittedName>
        <fullName evidence="2">Uncharacterized protein</fullName>
    </submittedName>
</protein>
<feature type="compositionally biased region" description="Polar residues" evidence="1">
    <location>
        <begin position="56"/>
        <end position="69"/>
    </location>
</feature>
<evidence type="ECO:0000256" key="1">
    <source>
        <dbReference type="SAM" id="MobiDB-lite"/>
    </source>
</evidence>
<organism evidence="2 3">
    <name type="scientific">Lasius platythorax</name>
    <dbReference type="NCBI Taxonomy" id="488582"/>
    <lineage>
        <taxon>Eukaryota</taxon>
        <taxon>Metazoa</taxon>
        <taxon>Ecdysozoa</taxon>
        <taxon>Arthropoda</taxon>
        <taxon>Hexapoda</taxon>
        <taxon>Insecta</taxon>
        <taxon>Pterygota</taxon>
        <taxon>Neoptera</taxon>
        <taxon>Endopterygota</taxon>
        <taxon>Hymenoptera</taxon>
        <taxon>Apocrita</taxon>
        <taxon>Aculeata</taxon>
        <taxon>Formicoidea</taxon>
        <taxon>Formicidae</taxon>
        <taxon>Formicinae</taxon>
        <taxon>Lasius</taxon>
        <taxon>Lasius</taxon>
    </lineage>
</organism>
<accession>A0AAV2NLL3</accession>
<proteinExistence type="predicted"/>
<keyword evidence="3" id="KW-1185">Reference proteome</keyword>
<dbReference type="AlphaFoldDB" id="A0AAV2NLL3"/>
<dbReference type="EMBL" id="OZ034826">
    <property type="protein sequence ID" value="CAL1680958.1"/>
    <property type="molecule type" value="Genomic_DNA"/>
</dbReference>